<dbReference type="AlphaFoldDB" id="A0AAY4CTC1"/>
<keyword evidence="1" id="KW-1133">Transmembrane helix</keyword>
<feature type="transmembrane region" description="Helical" evidence="1">
    <location>
        <begin position="219"/>
        <end position="238"/>
    </location>
</feature>
<dbReference type="PANTHER" id="PTHR32251:SF17">
    <property type="entry name" value="STEROID 5-ALPHA REDUCTASE C-TERMINAL DOMAIN-CONTAINING PROTEIN"/>
    <property type="match status" value="1"/>
</dbReference>
<dbReference type="Gene3D" id="1.20.120.1630">
    <property type="match status" value="1"/>
</dbReference>
<feature type="transmembrane region" description="Helical" evidence="1">
    <location>
        <begin position="117"/>
        <end position="137"/>
    </location>
</feature>
<accession>A0AAY4CTC1</accession>
<dbReference type="Ensembl" id="ENSDCDT00010045880.1">
    <property type="protein sequence ID" value="ENSDCDP00010036482.1"/>
    <property type="gene ID" value="ENSDCDG00010023859.1"/>
</dbReference>
<keyword evidence="1" id="KW-0812">Transmembrane</keyword>
<dbReference type="GeneTree" id="ENSGT00390000008169"/>
<dbReference type="GO" id="GO:0016020">
    <property type="term" value="C:membrane"/>
    <property type="evidence" value="ECO:0007669"/>
    <property type="project" value="TreeGrafter"/>
</dbReference>
<sequence length="274" mass="31289">MPEFAWVSEALQEVANMIMGSILTKCAATDLAVQWVGWAVAAAFKTERFYDLAGSGTFILLAHLSRVLGGSGHLRQNVQTSLVTVWGLRLGTFLFLRILKEGQDRRFNRVRDSPGIFFVYWTMQALWVFITLLPTLILNSERRDKPLGPQDYIGWGIWGLGFATEAIADQQKWNFKQDPDNAGKFIQSGLWAYSRHPNYLGEILQWTGLFVSASSVMQGAQYLSVVSPLFLWFLLRYISGIPILEKQAIRKWGSDPSFQNYMRKTPLLWPWPKF</sequence>
<keyword evidence="3" id="KW-1185">Reference proteome</keyword>
<reference evidence="2" key="2">
    <citation type="submission" date="2025-08" db="UniProtKB">
        <authorList>
            <consortium name="Ensembl"/>
        </authorList>
    </citation>
    <scope>IDENTIFICATION</scope>
</reference>
<dbReference type="PANTHER" id="PTHR32251">
    <property type="entry name" value="3-OXO-5-ALPHA-STEROID 4-DEHYDROGENASE"/>
    <property type="match status" value="1"/>
</dbReference>
<proteinExistence type="predicted"/>
<gene>
    <name evidence="2" type="primary">si:ch211-210c8.6</name>
</gene>
<protein>
    <recommendedName>
        <fullName evidence="4">Steroid 5-alpha reductase C-terminal domain-containing protein</fullName>
    </recommendedName>
</protein>
<dbReference type="Pfam" id="PF06966">
    <property type="entry name" value="DUF1295"/>
    <property type="match status" value="1"/>
</dbReference>
<dbReference type="InterPro" id="IPR010721">
    <property type="entry name" value="UstE-like"/>
</dbReference>
<dbReference type="Proteomes" id="UP000694580">
    <property type="component" value="Chromosome 10"/>
</dbReference>
<reference evidence="2 3" key="1">
    <citation type="submission" date="2020-06" db="EMBL/GenBank/DDBJ databases">
        <authorList>
            <consortium name="Wellcome Sanger Institute Data Sharing"/>
        </authorList>
    </citation>
    <scope>NUCLEOTIDE SEQUENCE [LARGE SCALE GENOMIC DNA]</scope>
</reference>
<evidence type="ECO:0000313" key="3">
    <source>
        <dbReference type="Proteomes" id="UP000694580"/>
    </source>
</evidence>
<evidence type="ECO:0008006" key="4">
    <source>
        <dbReference type="Google" id="ProtNLM"/>
    </source>
</evidence>
<evidence type="ECO:0000313" key="2">
    <source>
        <dbReference type="Ensembl" id="ENSDCDP00010036482.1"/>
    </source>
</evidence>
<evidence type="ECO:0000256" key="1">
    <source>
        <dbReference type="SAM" id="Phobius"/>
    </source>
</evidence>
<reference evidence="2" key="3">
    <citation type="submission" date="2025-09" db="UniProtKB">
        <authorList>
            <consortium name="Ensembl"/>
        </authorList>
    </citation>
    <scope>IDENTIFICATION</scope>
</reference>
<organism evidence="2 3">
    <name type="scientific">Denticeps clupeoides</name>
    <name type="common">denticle herring</name>
    <dbReference type="NCBI Taxonomy" id="299321"/>
    <lineage>
        <taxon>Eukaryota</taxon>
        <taxon>Metazoa</taxon>
        <taxon>Chordata</taxon>
        <taxon>Craniata</taxon>
        <taxon>Vertebrata</taxon>
        <taxon>Euteleostomi</taxon>
        <taxon>Actinopterygii</taxon>
        <taxon>Neopterygii</taxon>
        <taxon>Teleostei</taxon>
        <taxon>Clupei</taxon>
        <taxon>Clupeiformes</taxon>
        <taxon>Denticipitoidei</taxon>
        <taxon>Denticipitidae</taxon>
        <taxon>Denticeps</taxon>
    </lineage>
</organism>
<dbReference type="PROSITE" id="PS50244">
    <property type="entry name" value="S5A_REDUCTASE"/>
    <property type="match status" value="1"/>
</dbReference>
<keyword evidence="1" id="KW-0472">Membrane</keyword>
<name>A0AAY4CTC1_9TELE</name>